<dbReference type="EMBL" id="JMGO02000018">
    <property type="protein sequence ID" value="KXU78494.1"/>
    <property type="molecule type" value="Genomic_DNA"/>
</dbReference>
<dbReference type="STRING" id="29489.VL01_20305"/>
<proteinExistence type="predicted"/>
<dbReference type="AlphaFoldDB" id="A0A175VCT5"/>
<feature type="domain" description="Mce/MlaD" evidence="8">
    <location>
        <begin position="158"/>
        <end position="215"/>
    </location>
</feature>
<sequence>MIGAEPVIEKRRWLSPVWLLPLIALLLAGGFLYQQIASRGQLIQINFAQGNGILPGKTQIRYQGVAVGVVQELELAEDGRKIAVMAKIESSARSLIRKGSDFWLVSPKASLTEISGLDTLVSGNYINLQPGRESNPFEDTFDALEGPPPGYQAQGRMLHLTADSLGSVGIGSKLYFRGIEVGSVINTRLGQDNQNVLLDLVIEPRFEHLIKADTRFWNISGIKGSFSLAGVNVEAGSLTSILSGGIAFDSPKTSPEAEAGQIFTLFKGLNEAARGTRIAINAGDLPVKEGMPILFEGIEIGRIDPIVLTDKGRDVTALINPEQAWRITDKSQLVWESAALSPSGVKHADRLLAGPAIRLDYVAGNQVEQMTLTDRAPQTGTRISLQADDLAGLNQDAPIWYKGLQVGRINQLILDKQGNASVELMIQPEYQHLLARARFYRAAPLQIAADLSGIKVETSPASAWLGGGIKLVQAASGERINRLYPSQELALLGSQDAKPQRWLLKAAQADGIGIGTPVHYLGLEAGKVTQLRAINEGVEIALEINGVYAPLLAKQPQFWKKAAVDARVGVDGVKVKVGNLATLLRGAIEFDLLGTGRSSHQLFDSKEQATARVRPLTLVAESNPGLGVDSPIRYRGVEIGKIEQIELEPALGQVIFKAQLDGQYAERFLQSGARFTLVQAKLGLGGVNHLDTLIKGAFVEALPGKGAGKERFPLSQTDPVGLALTLKSPSVNGLSVGSPLLFRKMVVGSVTKVVLARDGSEVLIDVNVNKEYAHLVRAHSRFWNVSGVKADIGLTGGTIEVETVQSLLAGGIAFNTPERDMGPTVKAGHRYPLYAKAEKEWLEWSPRIQP</sequence>
<organism evidence="9 10">
    <name type="scientific">Aeromonas enteropelogenes</name>
    <name type="common">Aeromonas trota</name>
    <dbReference type="NCBI Taxonomy" id="29489"/>
    <lineage>
        <taxon>Bacteria</taxon>
        <taxon>Pseudomonadati</taxon>
        <taxon>Pseudomonadota</taxon>
        <taxon>Gammaproteobacteria</taxon>
        <taxon>Aeromonadales</taxon>
        <taxon>Aeromonadaceae</taxon>
        <taxon>Aeromonas</taxon>
    </lineage>
</organism>
<protein>
    <submittedName>
        <fullName evidence="9">Mammalian cell entry protein</fullName>
    </submittedName>
</protein>
<evidence type="ECO:0000256" key="7">
    <source>
        <dbReference type="SAM" id="Phobius"/>
    </source>
</evidence>
<evidence type="ECO:0000256" key="4">
    <source>
        <dbReference type="ARBA" id="ARBA00022692"/>
    </source>
</evidence>
<keyword evidence="6 7" id="KW-0472">Membrane</keyword>
<feature type="domain" description="Mce/MlaD" evidence="8">
    <location>
        <begin position="40"/>
        <end position="131"/>
    </location>
</feature>
<dbReference type="InterPro" id="IPR003399">
    <property type="entry name" value="Mce/MlaD"/>
</dbReference>
<comment type="subcellular location">
    <subcellularLocation>
        <location evidence="1">Cell inner membrane</location>
    </subcellularLocation>
</comment>
<name>A0A175VCT5_AEREN</name>
<keyword evidence="5 7" id="KW-1133">Transmembrane helix</keyword>
<accession>A0A175VCT5</accession>
<dbReference type="InterPro" id="IPR051800">
    <property type="entry name" value="PqiA-PqiB_transport"/>
</dbReference>
<evidence type="ECO:0000256" key="5">
    <source>
        <dbReference type="ARBA" id="ARBA00022989"/>
    </source>
</evidence>
<feature type="domain" description="Mce/MlaD" evidence="8">
    <location>
        <begin position="380"/>
        <end position="436"/>
    </location>
</feature>
<gene>
    <name evidence="9" type="ORF">LCR_04970</name>
</gene>
<feature type="domain" description="Mce/MlaD" evidence="8">
    <location>
        <begin position="724"/>
        <end position="781"/>
    </location>
</feature>
<keyword evidence="4 7" id="KW-0812">Transmembrane</keyword>
<evidence type="ECO:0000256" key="2">
    <source>
        <dbReference type="ARBA" id="ARBA00022475"/>
    </source>
</evidence>
<evidence type="ECO:0000259" key="8">
    <source>
        <dbReference type="Pfam" id="PF02470"/>
    </source>
</evidence>
<comment type="caution">
    <text evidence="9">The sequence shown here is derived from an EMBL/GenBank/DDBJ whole genome shotgun (WGS) entry which is preliminary data.</text>
</comment>
<reference evidence="9 10" key="1">
    <citation type="submission" date="2016-02" db="EMBL/GenBank/DDBJ databases">
        <title>Draft genome sequence of Aeromonas trota strain 1999lcr isolated from cerebrospinal fluid (CSF).</title>
        <authorList>
            <person name="Dallagassa C.B."/>
            <person name="Prediger K.C."/>
            <person name="Weiss V.A."/>
            <person name="Assis F.E."/>
            <person name="Baura V."/>
            <person name="Cruz L.M."/>
            <person name="Souza E.M."/>
            <person name="Pedrosa F.O."/>
            <person name="Fadel-Picheth C.M."/>
        </authorList>
    </citation>
    <scope>NUCLEOTIDE SEQUENCE [LARGE SCALE GENOMIC DNA]</scope>
    <source>
        <strain evidence="9 10">1999lcr</strain>
    </source>
</reference>
<keyword evidence="2" id="KW-1003">Cell membrane</keyword>
<dbReference type="PANTHER" id="PTHR30462">
    <property type="entry name" value="INTERMEMBRANE TRANSPORT PROTEIN PQIB-RELATED"/>
    <property type="match status" value="1"/>
</dbReference>
<evidence type="ECO:0000256" key="6">
    <source>
        <dbReference type="ARBA" id="ARBA00023136"/>
    </source>
</evidence>
<evidence type="ECO:0000313" key="10">
    <source>
        <dbReference type="Proteomes" id="UP000078435"/>
    </source>
</evidence>
<dbReference type="PANTHER" id="PTHR30462:SF0">
    <property type="entry name" value="INTERMEMBRANE TRANSPORT PROTEIN YEBT"/>
    <property type="match status" value="1"/>
</dbReference>
<dbReference type="RefSeq" id="WP_061477558.1">
    <property type="nucleotide sequence ID" value="NZ_JMGO02000018.1"/>
</dbReference>
<keyword evidence="3" id="KW-0997">Cell inner membrane</keyword>
<dbReference type="OrthoDB" id="9806984at2"/>
<evidence type="ECO:0000256" key="1">
    <source>
        <dbReference type="ARBA" id="ARBA00004533"/>
    </source>
</evidence>
<dbReference type="Proteomes" id="UP000078435">
    <property type="component" value="Unassembled WGS sequence"/>
</dbReference>
<feature type="transmembrane region" description="Helical" evidence="7">
    <location>
        <begin position="12"/>
        <end position="33"/>
    </location>
</feature>
<dbReference type="Pfam" id="PF02470">
    <property type="entry name" value="MlaD"/>
    <property type="match status" value="5"/>
</dbReference>
<feature type="domain" description="Mce/MlaD" evidence="8">
    <location>
        <begin position="616"/>
        <end position="684"/>
    </location>
</feature>
<evidence type="ECO:0000256" key="3">
    <source>
        <dbReference type="ARBA" id="ARBA00022519"/>
    </source>
</evidence>
<dbReference type="GO" id="GO:0005886">
    <property type="term" value="C:plasma membrane"/>
    <property type="evidence" value="ECO:0007669"/>
    <property type="project" value="UniProtKB-SubCell"/>
</dbReference>
<evidence type="ECO:0000313" key="9">
    <source>
        <dbReference type="EMBL" id="KXU78494.1"/>
    </source>
</evidence>